<dbReference type="GO" id="GO:0017046">
    <property type="term" value="F:peptide hormone binding"/>
    <property type="evidence" value="ECO:0007669"/>
    <property type="project" value="TreeGrafter"/>
</dbReference>
<evidence type="ECO:0000256" key="6">
    <source>
        <dbReference type="SAM" id="Phobius"/>
    </source>
</evidence>
<feature type="region of interest" description="Disordered" evidence="5">
    <location>
        <begin position="108"/>
        <end position="140"/>
    </location>
</feature>
<feature type="transmembrane region" description="Helical" evidence="6">
    <location>
        <begin position="39"/>
        <end position="62"/>
    </location>
</feature>
<keyword evidence="4 6" id="KW-0472">Membrane</keyword>
<evidence type="ECO:0000256" key="4">
    <source>
        <dbReference type="ARBA" id="ARBA00023136"/>
    </source>
</evidence>
<evidence type="ECO:0000313" key="9">
    <source>
        <dbReference type="Proteomes" id="UP000887116"/>
    </source>
</evidence>
<protein>
    <recommendedName>
        <fullName evidence="7">G-protein coupled receptors family 2 profile 2 domain-containing protein</fullName>
    </recommendedName>
</protein>
<dbReference type="PRINTS" id="PR00249">
    <property type="entry name" value="GPCRSECRETIN"/>
</dbReference>
<dbReference type="PANTHER" id="PTHR45620">
    <property type="entry name" value="PDF RECEPTOR-LIKE PROTEIN-RELATED"/>
    <property type="match status" value="1"/>
</dbReference>
<evidence type="ECO:0000256" key="2">
    <source>
        <dbReference type="ARBA" id="ARBA00022692"/>
    </source>
</evidence>
<dbReference type="Pfam" id="PF00002">
    <property type="entry name" value="7tm_2"/>
    <property type="match status" value="1"/>
</dbReference>
<evidence type="ECO:0000313" key="8">
    <source>
        <dbReference type="EMBL" id="GFQ87151.1"/>
    </source>
</evidence>
<dbReference type="AlphaFoldDB" id="A0A8X6KWX8"/>
<comment type="subcellular location">
    <subcellularLocation>
        <location evidence="1">Membrane</location>
        <topology evidence="1">Multi-pass membrane protein</topology>
    </subcellularLocation>
</comment>
<dbReference type="Gene3D" id="1.20.1070.10">
    <property type="entry name" value="Rhodopsin 7-helix transmembrane proteins"/>
    <property type="match status" value="1"/>
</dbReference>
<dbReference type="PROSITE" id="PS50261">
    <property type="entry name" value="G_PROTEIN_RECEP_F2_4"/>
    <property type="match status" value="1"/>
</dbReference>
<dbReference type="GO" id="GO:0008528">
    <property type="term" value="F:G protein-coupled peptide receptor activity"/>
    <property type="evidence" value="ECO:0007669"/>
    <property type="project" value="TreeGrafter"/>
</dbReference>
<feature type="domain" description="G-protein coupled receptors family 2 profile 2" evidence="7">
    <location>
        <begin position="1"/>
        <end position="63"/>
    </location>
</feature>
<proteinExistence type="predicted"/>
<dbReference type="InterPro" id="IPR017981">
    <property type="entry name" value="GPCR_2-like_7TM"/>
</dbReference>
<evidence type="ECO:0000256" key="3">
    <source>
        <dbReference type="ARBA" id="ARBA00022989"/>
    </source>
</evidence>
<reference evidence="8" key="1">
    <citation type="submission" date="2020-07" db="EMBL/GenBank/DDBJ databases">
        <title>Multicomponent nature underlies the extraordinary mechanical properties of spider dragline silk.</title>
        <authorList>
            <person name="Kono N."/>
            <person name="Nakamura H."/>
            <person name="Mori M."/>
            <person name="Yoshida Y."/>
            <person name="Ohtoshi R."/>
            <person name="Malay A.D."/>
            <person name="Moran D.A.P."/>
            <person name="Tomita M."/>
            <person name="Numata K."/>
            <person name="Arakawa K."/>
        </authorList>
    </citation>
    <scope>NUCLEOTIDE SEQUENCE</scope>
</reference>
<keyword evidence="2 6" id="KW-0812">Transmembrane</keyword>
<dbReference type="EMBL" id="BMAO01033118">
    <property type="protein sequence ID" value="GFQ87151.1"/>
    <property type="molecule type" value="Genomic_DNA"/>
</dbReference>
<dbReference type="GO" id="GO:0007188">
    <property type="term" value="P:adenylate cyclase-modulating G protein-coupled receptor signaling pathway"/>
    <property type="evidence" value="ECO:0007669"/>
    <property type="project" value="TreeGrafter"/>
</dbReference>
<evidence type="ECO:0000256" key="5">
    <source>
        <dbReference type="SAM" id="MobiDB-lite"/>
    </source>
</evidence>
<keyword evidence="3 6" id="KW-1133">Transmembrane helix</keyword>
<dbReference type="GO" id="GO:0005886">
    <property type="term" value="C:plasma membrane"/>
    <property type="evidence" value="ECO:0007669"/>
    <property type="project" value="TreeGrafter"/>
</dbReference>
<evidence type="ECO:0000256" key="1">
    <source>
        <dbReference type="ARBA" id="ARBA00004141"/>
    </source>
</evidence>
<comment type="caution">
    <text evidence="8">The sequence shown here is derived from an EMBL/GenBank/DDBJ whole genome shotgun (WGS) entry which is preliminary data.</text>
</comment>
<gene>
    <name evidence="8" type="ORF">TNCT_350612</name>
</gene>
<dbReference type="InterPro" id="IPR000832">
    <property type="entry name" value="GPCR_2_secretin-like"/>
</dbReference>
<name>A0A8X6KWX8_TRICU</name>
<evidence type="ECO:0000259" key="7">
    <source>
        <dbReference type="PROSITE" id="PS50261"/>
    </source>
</evidence>
<dbReference type="InterPro" id="IPR050332">
    <property type="entry name" value="GPCR_2"/>
</dbReference>
<sequence length="140" mass="16157">MNRKWFKSTLVLVPLFGVHYALLLAVSFAANLSEELEITWLYIDQSFSSFQGSFVALLYCFLNGEVQSEVRKMLERFREKEGHNPQNSLLTQSLTYIITERKENWKNGDMSLVPQGTPNINEKEDWGQSVGRQQHAESLL</sequence>
<organism evidence="8 9">
    <name type="scientific">Trichonephila clavata</name>
    <name type="common">Joro spider</name>
    <name type="synonym">Nephila clavata</name>
    <dbReference type="NCBI Taxonomy" id="2740835"/>
    <lineage>
        <taxon>Eukaryota</taxon>
        <taxon>Metazoa</taxon>
        <taxon>Ecdysozoa</taxon>
        <taxon>Arthropoda</taxon>
        <taxon>Chelicerata</taxon>
        <taxon>Arachnida</taxon>
        <taxon>Araneae</taxon>
        <taxon>Araneomorphae</taxon>
        <taxon>Entelegynae</taxon>
        <taxon>Araneoidea</taxon>
        <taxon>Nephilidae</taxon>
        <taxon>Trichonephila</taxon>
    </lineage>
</organism>
<accession>A0A8X6KWX8</accession>
<keyword evidence="9" id="KW-1185">Reference proteome</keyword>
<dbReference type="GO" id="GO:0007166">
    <property type="term" value="P:cell surface receptor signaling pathway"/>
    <property type="evidence" value="ECO:0007669"/>
    <property type="project" value="InterPro"/>
</dbReference>
<dbReference type="Proteomes" id="UP000887116">
    <property type="component" value="Unassembled WGS sequence"/>
</dbReference>
<dbReference type="PANTHER" id="PTHR45620:SF1">
    <property type="entry name" value="G-PROTEIN COUPLED RECEPTORS FAMILY 2 PROFILE 2 DOMAIN-CONTAINING PROTEIN"/>
    <property type="match status" value="1"/>
</dbReference>